<keyword evidence="3" id="KW-1185">Reference proteome</keyword>
<evidence type="ECO:0000256" key="1">
    <source>
        <dbReference type="HAMAP-Rule" id="MF_00763"/>
    </source>
</evidence>
<dbReference type="Proteomes" id="UP000000365">
    <property type="component" value="Chromosome"/>
</dbReference>
<dbReference type="HOGENOM" id="CLU_089549_0_0_2"/>
<name>A2STY9_METLZ</name>
<accession>A2STY9</accession>
<proteinExistence type="inferred from homology"/>
<gene>
    <name evidence="2" type="ordered locus">Mlab_1634</name>
</gene>
<reference evidence="2 3" key="1">
    <citation type="journal article" date="2009" name="Stand. Genomic Sci.">
        <title>Complete genome sequence of Methanocorpusculum labreanum type strain Z.</title>
        <authorList>
            <person name="Anderson I.J."/>
            <person name="Sieprawska-Lupa M."/>
            <person name="Goltsman E."/>
            <person name="Lapidus A."/>
            <person name="Copeland A."/>
            <person name="Glavina Del Rio T."/>
            <person name="Tice H."/>
            <person name="Dalin E."/>
            <person name="Barry K."/>
            <person name="Pitluck S."/>
            <person name="Hauser L."/>
            <person name="Land M."/>
            <person name="Lucas S."/>
            <person name="Richardson P."/>
            <person name="Whitman W.B."/>
            <person name="Kyrpides N.C."/>
        </authorList>
    </citation>
    <scope>NUCLEOTIDE SEQUENCE [LARGE SCALE GENOMIC DNA]</scope>
    <source>
        <strain evidence="3">ATCC 43576 / DSM 4855 / Z</strain>
    </source>
</reference>
<dbReference type="InterPro" id="IPR019215">
    <property type="entry name" value="DUF2115"/>
</dbReference>
<dbReference type="eggNOG" id="arCOG03215">
    <property type="taxonomic scope" value="Archaea"/>
</dbReference>
<dbReference type="EMBL" id="CP000559">
    <property type="protein sequence ID" value="ABN07795.1"/>
    <property type="molecule type" value="Genomic_DNA"/>
</dbReference>
<dbReference type="AlphaFoldDB" id="A2STY9"/>
<evidence type="ECO:0000313" key="3">
    <source>
        <dbReference type="Proteomes" id="UP000000365"/>
    </source>
</evidence>
<comment type="similarity">
    <text evidence="1">Belongs to the UPF0305 family.</text>
</comment>
<evidence type="ECO:0000313" key="2">
    <source>
        <dbReference type="EMBL" id="ABN07795.1"/>
    </source>
</evidence>
<dbReference type="HAMAP" id="MF_00763">
    <property type="entry name" value="UPF0305"/>
    <property type="match status" value="1"/>
</dbReference>
<dbReference type="KEGG" id="mla:Mlab_1634"/>
<protein>
    <recommendedName>
        <fullName evidence="1">UPF0305 protein Mlab_1634</fullName>
    </recommendedName>
</protein>
<sequence length="220" mass="25500">MCCFPEHRYYRIRSQCYIHQSMDIFSRSASSSREFIEETVTALLSAESNQAAAEIIGRALSAYTVFDLQYIGGYLKCEAERLPDPYRRLYRPYCMDLFDQYHAFMQDFRPGIVCHGPLPDLDLWKKYWTGVPEYCFQDAVSSQSPRPVQNHPLSKFFYRLVFAYVMFVKGGCGHPVGMPFPGGFRIRQAGDIVYCPIRDREKDLPQALCNYCPAKQDPDF</sequence>
<dbReference type="STRING" id="410358.Mlab_1634"/>
<dbReference type="Pfam" id="PF09888">
    <property type="entry name" value="DUF2115"/>
    <property type="match status" value="1"/>
</dbReference>
<organism evidence="2 3">
    <name type="scientific">Methanocorpusculum labreanum (strain ATCC 43576 / DSM 4855 / Z)</name>
    <dbReference type="NCBI Taxonomy" id="410358"/>
    <lineage>
        <taxon>Archaea</taxon>
        <taxon>Methanobacteriati</taxon>
        <taxon>Methanobacteriota</taxon>
        <taxon>Stenosarchaea group</taxon>
        <taxon>Methanomicrobia</taxon>
        <taxon>Methanomicrobiales</taxon>
        <taxon>Methanocorpusculaceae</taxon>
        <taxon>Methanocorpusculum</taxon>
    </lineage>
</organism>